<reference evidence="1" key="1">
    <citation type="submission" date="2021-01" db="EMBL/GenBank/DDBJ databases">
        <title>Phytophthora aleatoria, a newly-described species from Pinus radiata is distinct from Phytophthora cactorum isolates based on comparative genomics.</title>
        <authorList>
            <person name="Mcdougal R."/>
            <person name="Panda P."/>
            <person name="Williams N."/>
            <person name="Studholme D.J."/>
        </authorList>
    </citation>
    <scope>NUCLEOTIDE SEQUENCE</scope>
    <source>
        <strain evidence="1">NZFS 4037</strain>
    </source>
</reference>
<dbReference type="Proteomes" id="UP000709295">
    <property type="component" value="Unassembled WGS sequence"/>
</dbReference>
<keyword evidence="2" id="KW-1185">Reference proteome</keyword>
<accession>A0A8J5MCT7</accession>
<name>A0A8J5MCT7_9STRA</name>
<evidence type="ECO:0000313" key="1">
    <source>
        <dbReference type="EMBL" id="KAG6945498.1"/>
    </source>
</evidence>
<proteinExistence type="predicted"/>
<organism evidence="1 2">
    <name type="scientific">Phytophthora aleatoria</name>
    <dbReference type="NCBI Taxonomy" id="2496075"/>
    <lineage>
        <taxon>Eukaryota</taxon>
        <taxon>Sar</taxon>
        <taxon>Stramenopiles</taxon>
        <taxon>Oomycota</taxon>
        <taxon>Peronosporomycetes</taxon>
        <taxon>Peronosporales</taxon>
        <taxon>Peronosporaceae</taxon>
        <taxon>Phytophthora</taxon>
    </lineage>
</organism>
<gene>
    <name evidence="1" type="ORF">JG688_00016527</name>
</gene>
<dbReference type="AlphaFoldDB" id="A0A8J5MCT7"/>
<protein>
    <submittedName>
        <fullName evidence="1">Uncharacterized protein</fullName>
    </submittedName>
</protein>
<dbReference type="EMBL" id="JAENGY010002090">
    <property type="protein sequence ID" value="KAG6945498.1"/>
    <property type="molecule type" value="Genomic_DNA"/>
</dbReference>
<comment type="caution">
    <text evidence="1">The sequence shown here is derived from an EMBL/GenBank/DDBJ whole genome shotgun (WGS) entry which is preliminary data.</text>
</comment>
<evidence type="ECO:0000313" key="2">
    <source>
        <dbReference type="Proteomes" id="UP000709295"/>
    </source>
</evidence>
<sequence>MNEQTLRGRVRHKKSVKPDMRCRRWWTLHRPPALRMVRRYPSGLHYSWNHSQGNVACLMSLMGVLTLH</sequence>